<dbReference type="Pfam" id="PF07859">
    <property type="entry name" value="Abhydrolase_3"/>
    <property type="match status" value="1"/>
</dbReference>
<evidence type="ECO:0000256" key="2">
    <source>
        <dbReference type="ARBA" id="ARBA00022801"/>
    </source>
</evidence>
<dbReference type="EMBL" id="JAOH01000002">
    <property type="protein sequence ID" value="EUA61234.1"/>
    <property type="molecule type" value="Genomic_DNA"/>
</dbReference>
<organism evidence="4 5">
    <name type="scientific">Mycobacteroides abscessus 1948</name>
    <dbReference type="NCBI Taxonomy" id="1299323"/>
    <lineage>
        <taxon>Bacteria</taxon>
        <taxon>Bacillati</taxon>
        <taxon>Actinomycetota</taxon>
        <taxon>Actinomycetes</taxon>
        <taxon>Mycobacteriales</taxon>
        <taxon>Mycobacteriaceae</taxon>
        <taxon>Mycobacteroides</taxon>
        <taxon>Mycobacteroides abscessus</taxon>
    </lineage>
</organism>
<evidence type="ECO:0000256" key="1">
    <source>
        <dbReference type="ARBA" id="ARBA00010515"/>
    </source>
</evidence>
<dbReference type="AlphaFoldDB" id="A0A829QE70"/>
<evidence type="ECO:0000259" key="3">
    <source>
        <dbReference type="Pfam" id="PF07859"/>
    </source>
</evidence>
<dbReference type="InterPro" id="IPR013094">
    <property type="entry name" value="AB_hydrolase_3"/>
</dbReference>
<evidence type="ECO:0000313" key="4">
    <source>
        <dbReference type="EMBL" id="EUA61234.1"/>
    </source>
</evidence>
<keyword evidence="2 4" id="KW-0378">Hydrolase</keyword>
<comment type="similarity">
    <text evidence="1">Belongs to the 'GDXG' lipolytic enzyme family.</text>
</comment>
<dbReference type="InterPro" id="IPR002168">
    <property type="entry name" value="Lipase_GDXG_HIS_AS"/>
</dbReference>
<dbReference type="Proteomes" id="UP000021210">
    <property type="component" value="Unassembled WGS sequence"/>
</dbReference>
<name>A0A829QE70_9MYCO</name>
<gene>
    <name evidence="4" type="ORF">I542_1373</name>
</gene>
<dbReference type="InterPro" id="IPR029058">
    <property type="entry name" value="AB_hydrolase_fold"/>
</dbReference>
<dbReference type="SUPFAM" id="SSF53474">
    <property type="entry name" value="alpha/beta-Hydrolases"/>
    <property type="match status" value="1"/>
</dbReference>
<sequence length="349" mass="37389">MTSITAEAPPRLTVSELIQRAAFTTLDRIPKVVLRQLIPPVVNADGDVMAPEIALLMRFAAAAPDFSDCGVAEARAIIETDSRVFADTSETADADSGIVLPSGIRASLYRPKTQSNGLVLFLHGGGFVLGSRTAYDSPARLIAAHAGVNVLSIEYRLAPEAPFPAALEDASEAWRFAVGHSSDWGIDPARIVLLGDSAGANLCAVLSNQLRDEEIRPRMQVLMYPVVDAVGEYRSREEFADNPALSAKQIEWLSALYVPDASDRSDPRVSPMLADDLSGAPATLITVAGFDPLRDEAIAYAKRLKDSGVSTRLLREGSLVHGYISMTQISQAARNAVQRVAAAINHAVR</sequence>
<evidence type="ECO:0000313" key="5">
    <source>
        <dbReference type="Proteomes" id="UP000021210"/>
    </source>
</evidence>
<dbReference type="Gene3D" id="3.40.50.1820">
    <property type="entry name" value="alpha/beta hydrolase"/>
    <property type="match status" value="1"/>
</dbReference>
<reference evidence="4 5" key="1">
    <citation type="submission" date="2013-12" db="EMBL/GenBank/DDBJ databases">
        <authorList>
            <person name="Zelazny A."/>
            <person name="Olivier K."/>
            <person name="Holland S."/>
            <person name="Lenaerts A."/>
            <person name="Ordway D."/>
            <person name="DeGroote M.A."/>
            <person name="Parker T."/>
            <person name="Sizemore C."/>
            <person name="Tallon L.J."/>
            <person name="Sadzewicz L.K."/>
            <person name="Sengamalay N."/>
            <person name="Fraser C.M."/>
            <person name="Hine E."/>
            <person name="Shefchek K.A."/>
            <person name="Das S.P."/>
            <person name="Tettelin H."/>
        </authorList>
    </citation>
    <scope>NUCLEOTIDE SEQUENCE [LARGE SCALE GENOMIC DNA]</scope>
    <source>
        <strain evidence="4 5">1948</strain>
    </source>
</reference>
<dbReference type="InterPro" id="IPR050300">
    <property type="entry name" value="GDXG_lipolytic_enzyme"/>
</dbReference>
<dbReference type="GO" id="GO:0016787">
    <property type="term" value="F:hydrolase activity"/>
    <property type="evidence" value="ECO:0007669"/>
    <property type="project" value="UniProtKB-KW"/>
</dbReference>
<feature type="domain" description="Alpha/beta hydrolase fold-3" evidence="3">
    <location>
        <begin position="119"/>
        <end position="324"/>
    </location>
</feature>
<protein>
    <submittedName>
        <fullName evidence="4">Alpha/beta hydrolase fold family protein</fullName>
    </submittedName>
</protein>
<dbReference type="PANTHER" id="PTHR48081:SF8">
    <property type="entry name" value="ALPHA_BETA HYDROLASE FOLD-3 DOMAIN-CONTAINING PROTEIN-RELATED"/>
    <property type="match status" value="1"/>
</dbReference>
<comment type="caution">
    <text evidence="4">The sequence shown here is derived from an EMBL/GenBank/DDBJ whole genome shotgun (WGS) entry which is preliminary data.</text>
</comment>
<dbReference type="PROSITE" id="PS01173">
    <property type="entry name" value="LIPASE_GDXG_HIS"/>
    <property type="match status" value="1"/>
</dbReference>
<dbReference type="PANTHER" id="PTHR48081">
    <property type="entry name" value="AB HYDROLASE SUPERFAMILY PROTEIN C4A8.06C"/>
    <property type="match status" value="1"/>
</dbReference>
<proteinExistence type="inferred from homology"/>
<accession>A0A829QE70</accession>